<evidence type="ECO:0000256" key="1">
    <source>
        <dbReference type="SAM" id="MobiDB-lite"/>
    </source>
</evidence>
<evidence type="ECO:0000259" key="3">
    <source>
        <dbReference type="Pfam" id="PF13360"/>
    </source>
</evidence>
<gene>
    <name evidence="4" type="ORF">HG15A2_27700</name>
</gene>
<dbReference type="AlphaFoldDB" id="A0A517MXB1"/>
<dbReference type="EMBL" id="CP036263">
    <property type="protein sequence ID" value="QDS99447.1"/>
    <property type="molecule type" value="Genomic_DNA"/>
</dbReference>
<protein>
    <submittedName>
        <fullName evidence="4">Outer membrane biogenesis protein BamB</fullName>
    </submittedName>
</protein>
<feature type="region of interest" description="Disordered" evidence="1">
    <location>
        <begin position="110"/>
        <end position="131"/>
    </location>
</feature>
<dbReference type="InterPro" id="IPR015943">
    <property type="entry name" value="WD40/YVTN_repeat-like_dom_sf"/>
</dbReference>
<reference evidence="4 5" key="1">
    <citation type="submission" date="2019-02" db="EMBL/GenBank/DDBJ databases">
        <title>Deep-cultivation of Planctomycetes and their phenomic and genomic characterization uncovers novel biology.</title>
        <authorList>
            <person name="Wiegand S."/>
            <person name="Jogler M."/>
            <person name="Boedeker C."/>
            <person name="Pinto D."/>
            <person name="Vollmers J."/>
            <person name="Rivas-Marin E."/>
            <person name="Kohn T."/>
            <person name="Peeters S.H."/>
            <person name="Heuer A."/>
            <person name="Rast P."/>
            <person name="Oberbeckmann S."/>
            <person name="Bunk B."/>
            <person name="Jeske O."/>
            <person name="Meyerdierks A."/>
            <person name="Storesund J.E."/>
            <person name="Kallscheuer N."/>
            <person name="Luecker S."/>
            <person name="Lage O.M."/>
            <person name="Pohl T."/>
            <person name="Merkel B.J."/>
            <person name="Hornburger P."/>
            <person name="Mueller R.-W."/>
            <person name="Bruemmer F."/>
            <person name="Labrenz M."/>
            <person name="Spormann A.M."/>
            <person name="Op den Camp H."/>
            <person name="Overmann J."/>
            <person name="Amann R."/>
            <person name="Jetten M.S.M."/>
            <person name="Mascher T."/>
            <person name="Medema M.H."/>
            <person name="Devos D.P."/>
            <person name="Kaster A.-K."/>
            <person name="Ovreas L."/>
            <person name="Rohde M."/>
            <person name="Galperin M.Y."/>
            <person name="Jogler C."/>
        </authorList>
    </citation>
    <scope>NUCLEOTIDE SEQUENCE [LARGE SCALE GENOMIC DNA]</scope>
    <source>
        <strain evidence="4 5">HG15A2</strain>
    </source>
</reference>
<keyword evidence="5" id="KW-1185">Reference proteome</keyword>
<dbReference type="Pfam" id="PF13360">
    <property type="entry name" value="PQQ_2"/>
    <property type="match status" value="1"/>
</dbReference>
<dbReference type="RefSeq" id="WP_145060672.1">
    <property type="nucleotide sequence ID" value="NZ_CP036263.1"/>
</dbReference>
<dbReference type="KEGG" id="amob:HG15A2_27700"/>
<organism evidence="4 5">
    <name type="scientific">Adhaeretor mobilis</name>
    <dbReference type="NCBI Taxonomy" id="1930276"/>
    <lineage>
        <taxon>Bacteria</taxon>
        <taxon>Pseudomonadati</taxon>
        <taxon>Planctomycetota</taxon>
        <taxon>Planctomycetia</taxon>
        <taxon>Pirellulales</taxon>
        <taxon>Lacipirellulaceae</taxon>
        <taxon>Adhaeretor</taxon>
    </lineage>
</organism>
<dbReference type="OrthoDB" id="9815737at2"/>
<name>A0A517MXB1_9BACT</name>
<dbReference type="PANTHER" id="PTHR34512:SF30">
    <property type="entry name" value="OUTER MEMBRANE PROTEIN ASSEMBLY FACTOR BAMB"/>
    <property type="match status" value="1"/>
</dbReference>
<evidence type="ECO:0000256" key="2">
    <source>
        <dbReference type="SAM" id="SignalP"/>
    </source>
</evidence>
<keyword evidence="2" id="KW-0732">Signal</keyword>
<dbReference type="InterPro" id="IPR002372">
    <property type="entry name" value="PQQ_rpt_dom"/>
</dbReference>
<feature type="region of interest" description="Disordered" evidence="1">
    <location>
        <begin position="30"/>
        <end position="50"/>
    </location>
</feature>
<feature type="domain" description="Pyrrolo-quinoline quinone repeat" evidence="3">
    <location>
        <begin position="137"/>
        <end position="384"/>
    </location>
</feature>
<proteinExistence type="predicted"/>
<feature type="signal peptide" evidence="2">
    <location>
        <begin position="1"/>
        <end position="25"/>
    </location>
</feature>
<accession>A0A517MXB1</accession>
<sequence length="459" mass="50678" precursor="true">MHFRLRCRFYVYVLACCLLTGPVLRAENGATRDTVSSTASEPGDWPRWRGPRFDGISTETDWSHDWPESGPPQLWTAEVGIGFSSFSVADGKLYTMGSVEIESFEVEEAAAASDSAESDPDNVKGKKRKRSPPREDIIWQLDATKGDVLWKHTYPAKLINRLHEGGPAATPTIHDGLGYTVSKEGHFVCFDIENGEPQWTKDLAVELGVKMPNWGFSGSALIVEELVIVEAGRTAAFDRTTGAPVWQTDAFRPGYSSPVKFTHPESGKTLVASLNNDFLLIVNAHNGHEVARAPFKTSHPTNSCTPIITGDTLFLSSGYNRGCTLLQLKDGELARIYDNRNMRNHMNSCVLHEGSLFGFDGNTHSRRNGTIRCIDHATGELRWKERGYGIGSLLLAGERIIALSDEGELLVLKPTPEKFELLASCQVIQGKCWTPPVLCEGLLYVRNATGKLICIDLRK</sequence>
<dbReference type="SUPFAM" id="SSF50998">
    <property type="entry name" value="Quinoprotein alcohol dehydrogenase-like"/>
    <property type="match status" value="1"/>
</dbReference>
<evidence type="ECO:0000313" key="4">
    <source>
        <dbReference type="EMBL" id="QDS99447.1"/>
    </source>
</evidence>
<evidence type="ECO:0000313" key="5">
    <source>
        <dbReference type="Proteomes" id="UP000319852"/>
    </source>
</evidence>
<dbReference type="Gene3D" id="2.130.10.10">
    <property type="entry name" value="YVTN repeat-like/Quinoprotein amine dehydrogenase"/>
    <property type="match status" value="1"/>
</dbReference>
<feature type="chain" id="PRO_5021732943" evidence="2">
    <location>
        <begin position="26"/>
        <end position="459"/>
    </location>
</feature>
<dbReference type="InterPro" id="IPR011047">
    <property type="entry name" value="Quinoprotein_ADH-like_sf"/>
</dbReference>
<dbReference type="PANTHER" id="PTHR34512">
    <property type="entry name" value="CELL SURFACE PROTEIN"/>
    <property type="match status" value="1"/>
</dbReference>
<dbReference type="Proteomes" id="UP000319852">
    <property type="component" value="Chromosome"/>
</dbReference>
<feature type="compositionally biased region" description="Polar residues" evidence="1">
    <location>
        <begin position="31"/>
        <end position="40"/>
    </location>
</feature>